<dbReference type="EMBL" id="CAJGYO010000007">
    <property type="protein sequence ID" value="CAD6245471.1"/>
    <property type="molecule type" value="Genomic_DNA"/>
</dbReference>
<organism evidence="3 4">
    <name type="scientific">Miscanthus lutarioriparius</name>
    <dbReference type="NCBI Taxonomy" id="422564"/>
    <lineage>
        <taxon>Eukaryota</taxon>
        <taxon>Viridiplantae</taxon>
        <taxon>Streptophyta</taxon>
        <taxon>Embryophyta</taxon>
        <taxon>Tracheophyta</taxon>
        <taxon>Spermatophyta</taxon>
        <taxon>Magnoliopsida</taxon>
        <taxon>Liliopsida</taxon>
        <taxon>Poales</taxon>
        <taxon>Poaceae</taxon>
        <taxon>PACMAD clade</taxon>
        <taxon>Panicoideae</taxon>
        <taxon>Andropogonodae</taxon>
        <taxon>Andropogoneae</taxon>
        <taxon>Saccharinae</taxon>
        <taxon>Miscanthus</taxon>
    </lineage>
</organism>
<sequence length="396" mass="44310">MAAPSARAPPQLPGEIVEDILIRFPPDHPAHLRHREPPVLRLVANLADTGGAARFVATRCAFRPARADRHGYRAHDARHGRVLLNQIPAPQDKEDSALAVWDPIAGAELERRRALRRPRLRPPRLPPRPLPRRLRRHRRQRDVRTRLLFRVRRVERGNTANLPGDDQLDVALPGVLARDALYFLLHTGTRILKCDPATREMSVVHLPYMRSYAPRIVLMTMENGELGFAQVDLNCTLRLWSMKIGPEQGGDAGLWVISRAIDLKMQLTTRTQLPAHDALSFGVSPCVVVDFADGADVIFLKTDDGLYSFDLKSDLAVKVYMGSGFYDIIPYVSFYTPVLRVATTGEGPSEGRFNCLTDLRLGQQEKKVLIGQQDCREMKDSGTYVQDSMLGPGVGI</sequence>
<gene>
    <name evidence="3" type="ORF">NCGR_LOCUS29776</name>
</gene>
<dbReference type="InterPro" id="IPR056594">
    <property type="entry name" value="AT5G49610-like_b-prop"/>
</dbReference>
<keyword evidence="4" id="KW-1185">Reference proteome</keyword>
<dbReference type="OrthoDB" id="669601at2759"/>
<reference evidence="3" key="1">
    <citation type="submission" date="2020-10" db="EMBL/GenBank/DDBJ databases">
        <authorList>
            <person name="Han B."/>
            <person name="Lu T."/>
            <person name="Zhao Q."/>
            <person name="Huang X."/>
            <person name="Zhao Y."/>
        </authorList>
    </citation>
    <scope>NUCLEOTIDE SEQUENCE</scope>
</reference>
<dbReference type="PANTHER" id="PTHR32133:SF315">
    <property type="entry name" value="F-BOX DOMAIN-CONTAINING PROTEIN"/>
    <property type="match status" value="1"/>
</dbReference>
<dbReference type="PANTHER" id="PTHR32133">
    <property type="entry name" value="OS07G0120400 PROTEIN"/>
    <property type="match status" value="1"/>
</dbReference>
<evidence type="ECO:0000256" key="1">
    <source>
        <dbReference type="SAM" id="MobiDB-lite"/>
    </source>
</evidence>
<dbReference type="Proteomes" id="UP000604825">
    <property type="component" value="Unassembled WGS sequence"/>
</dbReference>
<evidence type="ECO:0000313" key="4">
    <source>
        <dbReference type="Proteomes" id="UP000604825"/>
    </source>
</evidence>
<evidence type="ECO:0000313" key="3">
    <source>
        <dbReference type="EMBL" id="CAD6245471.1"/>
    </source>
</evidence>
<name>A0A811PNR2_9POAL</name>
<proteinExistence type="predicted"/>
<accession>A0A811PNR2</accession>
<dbReference type="AlphaFoldDB" id="A0A811PNR2"/>
<comment type="caution">
    <text evidence="3">The sequence shown here is derived from an EMBL/GenBank/DDBJ whole genome shotgun (WGS) entry which is preliminary data.</text>
</comment>
<dbReference type="Pfam" id="PF23635">
    <property type="entry name" value="Beta-prop_AT5G49610-like"/>
    <property type="match status" value="1"/>
</dbReference>
<feature type="domain" description="F-box protein AT5G49610-like beta-propeller" evidence="2">
    <location>
        <begin position="174"/>
        <end position="338"/>
    </location>
</feature>
<evidence type="ECO:0000259" key="2">
    <source>
        <dbReference type="Pfam" id="PF23635"/>
    </source>
</evidence>
<protein>
    <recommendedName>
        <fullName evidence="2">F-box protein AT5G49610-like beta-propeller domain-containing protein</fullName>
    </recommendedName>
</protein>
<feature type="region of interest" description="Disordered" evidence="1">
    <location>
        <begin position="115"/>
        <end position="138"/>
    </location>
</feature>